<gene>
    <name evidence="2" type="ORF">D1Z90_19815</name>
</gene>
<protein>
    <submittedName>
        <fullName evidence="2">Uncharacterized protein</fullName>
    </submittedName>
</protein>
<name>A0A418Y9I4_9GAMM</name>
<reference evidence="2 3" key="1">
    <citation type="submission" date="2018-09" db="EMBL/GenBank/DDBJ databases">
        <authorList>
            <person name="Wang F."/>
        </authorList>
    </citation>
    <scope>NUCLEOTIDE SEQUENCE [LARGE SCALE GENOMIC DNA]</scope>
    <source>
        <strain evidence="2 3">PLHSC7-2</strain>
    </source>
</reference>
<evidence type="ECO:0000256" key="1">
    <source>
        <dbReference type="SAM" id="MobiDB-lite"/>
    </source>
</evidence>
<dbReference type="Proteomes" id="UP000283255">
    <property type="component" value="Unassembled WGS sequence"/>
</dbReference>
<dbReference type="PANTHER" id="PTHR33187">
    <property type="entry name" value="WU:FI09B08"/>
    <property type="match status" value="1"/>
</dbReference>
<dbReference type="AlphaFoldDB" id="A0A418Y9I4"/>
<proteinExistence type="predicted"/>
<evidence type="ECO:0000313" key="3">
    <source>
        <dbReference type="Proteomes" id="UP000283255"/>
    </source>
</evidence>
<organism evidence="2 3">
    <name type="scientific">Motilimonas pumila</name>
    <dbReference type="NCBI Taxonomy" id="2303987"/>
    <lineage>
        <taxon>Bacteria</taxon>
        <taxon>Pseudomonadati</taxon>
        <taxon>Pseudomonadota</taxon>
        <taxon>Gammaproteobacteria</taxon>
        <taxon>Alteromonadales</taxon>
        <taxon>Alteromonadales genera incertae sedis</taxon>
        <taxon>Motilimonas</taxon>
    </lineage>
</organism>
<comment type="caution">
    <text evidence="2">The sequence shown here is derived from an EMBL/GenBank/DDBJ whole genome shotgun (WGS) entry which is preliminary data.</text>
</comment>
<evidence type="ECO:0000313" key="2">
    <source>
        <dbReference type="EMBL" id="RJG37440.1"/>
    </source>
</evidence>
<accession>A0A418Y9I4</accession>
<keyword evidence="3" id="KW-1185">Reference proteome</keyword>
<reference evidence="2 3" key="2">
    <citation type="submission" date="2019-01" db="EMBL/GenBank/DDBJ databases">
        <title>Motilimonas pumilus sp. nov., isolated from the gut of sea cucumber (Apostichopus japonicus).</title>
        <authorList>
            <person name="Wang F.-Q."/>
            <person name="Ren L.-H."/>
            <person name="Lin Y.-W."/>
            <person name="Sun G.-H."/>
            <person name="Du Z.-J."/>
            <person name="Zhao J.-X."/>
            <person name="Liu X.-J."/>
            <person name="Liu L.-J."/>
        </authorList>
    </citation>
    <scope>NUCLEOTIDE SEQUENCE [LARGE SCALE GENOMIC DNA]</scope>
    <source>
        <strain evidence="2 3">PLHSC7-2</strain>
    </source>
</reference>
<sequence>MSGAIIKAKLDVKGQMGLRTQHVRGQAASAKACAERAWTAKYAFGQHTRSNDVGRGMPSSPLGSTHGRTTSGVACHHRLWAAQTVERRRAWHAIIAFGQHTRSNDVGRGMPSSPLGTHGRTASGVACHLRLFAAHTVERRRAWHAIFAL</sequence>
<dbReference type="PANTHER" id="PTHR33187:SF11">
    <property type="entry name" value="AMINOTRANSFERASE-LIKE PLANT MOBILE DOMAIN-CONTAINING PROTEIN"/>
    <property type="match status" value="1"/>
</dbReference>
<feature type="region of interest" description="Disordered" evidence="1">
    <location>
        <begin position="49"/>
        <end position="68"/>
    </location>
</feature>
<dbReference type="EMBL" id="QZCH01000051">
    <property type="protein sequence ID" value="RJG37440.1"/>
    <property type="molecule type" value="Genomic_DNA"/>
</dbReference>